<protein>
    <submittedName>
        <fullName evidence="1">Uncharacterized protein</fullName>
    </submittedName>
</protein>
<organism evidence="1 2">
    <name type="scientific">Pelobates cultripes</name>
    <name type="common">Western spadefoot toad</name>
    <dbReference type="NCBI Taxonomy" id="61616"/>
    <lineage>
        <taxon>Eukaryota</taxon>
        <taxon>Metazoa</taxon>
        <taxon>Chordata</taxon>
        <taxon>Craniata</taxon>
        <taxon>Vertebrata</taxon>
        <taxon>Euteleostomi</taxon>
        <taxon>Amphibia</taxon>
        <taxon>Batrachia</taxon>
        <taxon>Anura</taxon>
        <taxon>Pelobatoidea</taxon>
        <taxon>Pelobatidae</taxon>
        <taxon>Pelobates</taxon>
    </lineage>
</organism>
<gene>
    <name evidence="1" type="ORF">PECUL_23A009706</name>
</gene>
<keyword evidence="2" id="KW-1185">Reference proteome</keyword>
<proteinExistence type="predicted"/>
<accession>A0AAD1SB85</accession>
<name>A0AAD1SB85_PELCU</name>
<dbReference type="Proteomes" id="UP001295444">
    <property type="component" value="Chromosome 05"/>
</dbReference>
<dbReference type="EMBL" id="OW240916">
    <property type="protein sequence ID" value="CAH2293713.1"/>
    <property type="molecule type" value="Genomic_DNA"/>
</dbReference>
<evidence type="ECO:0000313" key="2">
    <source>
        <dbReference type="Proteomes" id="UP001295444"/>
    </source>
</evidence>
<reference evidence="1" key="1">
    <citation type="submission" date="2022-03" db="EMBL/GenBank/DDBJ databases">
        <authorList>
            <person name="Alioto T."/>
            <person name="Alioto T."/>
            <person name="Gomez Garrido J."/>
        </authorList>
    </citation>
    <scope>NUCLEOTIDE SEQUENCE</scope>
</reference>
<evidence type="ECO:0000313" key="1">
    <source>
        <dbReference type="EMBL" id="CAH2293713.1"/>
    </source>
</evidence>
<sequence length="152" mass="17564">MPRHRMGLLNDVQVTVVNLYAPNTNQYDFIRKGLQQVDKQKSGHIFWYCPALSQYWQQIQDTIKSKLGKQLPLKPEHYLLHMLPRDLTAYEAALTTHITLAAKTCIAALWKTTTVPDINAVLAKVSLTQQYEQMAHTIAGTLEHYNRTWSKW</sequence>
<dbReference type="AlphaFoldDB" id="A0AAD1SB85"/>